<protein>
    <recommendedName>
        <fullName evidence="4">C-deglycosylation enzyme beta subunit</fullName>
    </recommendedName>
</protein>
<keyword evidence="1" id="KW-0456">Lyase</keyword>
<dbReference type="EMBL" id="JAZHFS010000020">
    <property type="protein sequence ID" value="MEF2114241.1"/>
    <property type="molecule type" value="Genomic_DNA"/>
</dbReference>
<evidence type="ECO:0000313" key="7">
    <source>
        <dbReference type="Proteomes" id="UP001498469"/>
    </source>
</evidence>
<comment type="caution">
    <text evidence="6">The sequence shown here is derived from an EMBL/GenBank/DDBJ whole genome shotgun (WGS) entry which is preliminary data.</text>
</comment>
<accession>A0ABU7USJ5</accession>
<keyword evidence="2" id="KW-0119">Carbohydrate metabolism</keyword>
<evidence type="ECO:0000313" key="6">
    <source>
        <dbReference type="EMBL" id="MEF2114241.1"/>
    </source>
</evidence>
<reference evidence="6 7" key="1">
    <citation type="submission" date="2023-11" db="EMBL/GenBank/DDBJ databases">
        <title>Draft genome sequence of a psychrophilic Clostridium strain from permafrost water brine.</title>
        <authorList>
            <person name="Shcherbakova V.A."/>
            <person name="Trubitsyn V.E."/>
            <person name="Zakharyuk A.G."/>
        </authorList>
    </citation>
    <scope>NUCLEOTIDE SEQUENCE [LARGE SCALE GENOMIC DNA]</scope>
    <source>
        <strain evidence="6 7">14F</strain>
    </source>
</reference>
<organism evidence="6 7">
    <name type="scientific">Clostridium frigoriphilum</name>
    <dbReference type="NCBI Taxonomy" id="443253"/>
    <lineage>
        <taxon>Bacteria</taxon>
        <taxon>Bacillati</taxon>
        <taxon>Bacillota</taxon>
        <taxon>Clostridia</taxon>
        <taxon>Eubacteriales</taxon>
        <taxon>Clostridiaceae</taxon>
        <taxon>Clostridium</taxon>
    </lineage>
</organism>
<comment type="similarity">
    <text evidence="3">Belongs to the C-glycoside deglycosidase beta subunit family.</text>
</comment>
<evidence type="ECO:0000259" key="5">
    <source>
        <dbReference type="Pfam" id="PF19906"/>
    </source>
</evidence>
<proteinExistence type="inferred from homology"/>
<feature type="domain" description="C-glycoside deglycosidase beta subunit" evidence="5">
    <location>
        <begin position="12"/>
        <end position="119"/>
    </location>
</feature>
<evidence type="ECO:0000256" key="4">
    <source>
        <dbReference type="ARBA" id="ARBA00047208"/>
    </source>
</evidence>
<dbReference type="Proteomes" id="UP001498469">
    <property type="component" value="Unassembled WGS sequence"/>
</dbReference>
<evidence type="ECO:0000256" key="3">
    <source>
        <dbReference type="ARBA" id="ARBA00046336"/>
    </source>
</evidence>
<keyword evidence="7" id="KW-1185">Reference proteome</keyword>
<dbReference type="Pfam" id="PF19906">
    <property type="entry name" value="CGDB"/>
    <property type="match status" value="1"/>
</dbReference>
<evidence type="ECO:0000256" key="1">
    <source>
        <dbReference type="ARBA" id="ARBA00023239"/>
    </source>
</evidence>
<gene>
    <name evidence="6" type="ORF">SJI18_18255</name>
</gene>
<dbReference type="RefSeq" id="WP_216252924.1">
    <property type="nucleotide sequence ID" value="NZ_JAZHFS010000020.1"/>
</dbReference>
<sequence>MGFAMRINFVDVICDNSLKNTYVNGEKRGFLFDMRLSNYRGHYLSCIDEFKVTVDGEEIADEKVTFGINNKEFNVNQFSNLISEFWQLIEPAHIMVHKKSGLSAGNHDIKVHLMLRVPYMPLSASAEDSNYMPLDSCGEKVLSIKED</sequence>
<evidence type="ECO:0000256" key="2">
    <source>
        <dbReference type="ARBA" id="ARBA00023277"/>
    </source>
</evidence>
<name>A0ABU7USJ5_9CLOT</name>
<dbReference type="InterPro" id="IPR045959">
    <property type="entry name" value="CGDB"/>
</dbReference>